<dbReference type="Proteomes" id="UP000095287">
    <property type="component" value="Unplaced"/>
</dbReference>
<dbReference type="AlphaFoldDB" id="A0A1I7YFF0"/>
<keyword evidence="1" id="KW-1185">Reference proteome</keyword>
<evidence type="ECO:0000313" key="1">
    <source>
        <dbReference type="Proteomes" id="UP000095287"/>
    </source>
</evidence>
<name>A0A1I7YFF0_9BILA</name>
<protein>
    <submittedName>
        <fullName evidence="2">ZP domain-containing protein</fullName>
    </submittedName>
</protein>
<evidence type="ECO:0000313" key="2">
    <source>
        <dbReference type="WBParaSite" id="L893_g15756.t1"/>
    </source>
</evidence>
<reference evidence="2" key="1">
    <citation type="submission" date="2016-11" db="UniProtKB">
        <authorList>
            <consortium name="WormBaseParasite"/>
        </authorList>
    </citation>
    <scope>IDENTIFICATION</scope>
</reference>
<sequence length="72" mass="8306">MNFGTHRVCIPVRDPGTYPVELVYPHLAYECRLSLAFNLFFGEFDTSKDCSAVCVAHLEYQAEDEFKPTERM</sequence>
<accession>A0A1I7YFF0</accession>
<proteinExistence type="predicted"/>
<organism evidence="1 2">
    <name type="scientific">Steinernema glaseri</name>
    <dbReference type="NCBI Taxonomy" id="37863"/>
    <lineage>
        <taxon>Eukaryota</taxon>
        <taxon>Metazoa</taxon>
        <taxon>Ecdysozoa</taxon>
        <taxon>Nematoda</taxon>
        <taxon>Chromadorea</taxon>
        <taxon>Rhabditida</taxon>
        <taxon>Tylenchina</taxon>
        <taxon>Panagrolaimomorpha</taxon>
        <taxon>Strongyloidoidea</taxon>
        <taxon>Steinernematidae</taxon>
        <taxon>Steinernema</taxon>
    </lineage>
</organism>
<dbReference type="WBParaSite" id="L893_g15756.t1">
    <property type="protein sequence ID" value="L893_g15756.t1"/>
    <property type="gene ID" value="L893_g15756"/>
</dbReference>